<reference evidence="2 3" key="1">
    <citation type="submission" date="2018-08" db="EMBL/GenBank/DDBJ databases">
        <title>A genome reference for cultivated species of the human gut microbiota.</title>
        <authorList>
            <person name="Zou Y."/>
            <person name="Xue W."/>
            <person name="Luo G."/>
        </authorList>
    </citation>
    <scope>NUCLEOTIDE SEQUENCE [LARGE SCALE GENOMIC DNA]</scope>
    <source>
        <strain evidence="2 3">AF36-7BH</strain>
    </source>
</reference>
<evidence type="ECO:0000313" key="3">
    <source>
        <dbReference type="Proteomes" id="UP000285201"/>
    </source>
</evidence>
<dbReference type="Gene3D" id="1.10.260.40">
    <property type="entry name" value="lambda repressor-like DNA-binding domains"/>
    <property type="match status" value="1"/>
</dbReference>
<dbReference type="GO" id="GO:0003677">
    <property type="term" value="F:DNA binding"/>
    <property type="evidence" value="ECO:0007669"/>
    <property type="project" value="InterPro"/>
</dbReference>
<protein>
    <submittedName>
        <fullName evidence="2">XRE family transcriptional regulator</fullName>
    </submittedName>
</protein>
<dbReference type="EMBL" id="QROY01000002">
    <property type="protein sequence ID" value="RHL71201.1"/>
    <property type="molecule type" value="Genomic_DNA"/>
</dbReference>
<proteinExistence type="predicted"/>
<dbReference type="SMART" id="SM00530">
    <property type="entry name" value="HTH_XRE"/>
    <property type="match status" value="1"/>
</dbReference>
<dbReference type="Proteomes" id="UP000285201">
    <property type="component" value="Unassembled WGS sequence"/>
</dbReference>
<dbReference type="PROSITE" id="PS50943">
    <property type="entry name" value="HTH_CROC1"/>
    <property type="match status" value="1"/>
</dbReference>
<sequence length="65" mass="7476">MDNKLWYYRNKKGLTLQELSRLSGISVAALNKIENGNTKDILLNNAITLSHILNVDIYELFCIKH</sequence>
<dbReference type="InterPro" id="IPR001387">
    <property type="entry name" value="Cro/C1-type_HTH"/>
</dbReference>
<gene>
    <name evidence="2" type="ORF">DW007_03395</name>
</gene>
<dbReference type="SUPFAM" id="SSF47413">
    <property type="entry name" value="lambda repressor-like DNA-binding domains"/>
    <property type="match status" value="1"/>
</dbReference>
<evidence type="ECO:0000313" key="2">
    <source>
        <dbReference type="EMBL" id="RHL71201.1"/>
    </source>
</evidence>
<dbReference type="AlphaFoldDB" id="A0A415MEM7"/>
<dbReference type="Pfam" id="PF01381">
    <property type="entry name" value="HTH_3"/>
    <property type="match status" value="1"/>
</dbReference>
<name>A0A415MEM7_9FIRM</name>
<feature type="domain" description="HTH cro/C1-type" evidence="1">
    <location>
        <begin position="5"/>
        <end position="60"/>
    </location>
</feature>
<dbReference type="CDD" id="cd00093">
    <property type="entry name" value="HTH_XRE"/>
    <property type="match status" value="1"/>
</dbReference>
<organism evidence="2 3">
    <name type="scientific">Lachnospira eligens</name>
    <dbReference type="NCBI Taxonomy" id="39485"/>
    <lineage>
        <taxon>Bacteria</taxon>
        <taxon>Bacillati</taxon>
        <taxon>Bacillota</taxon>
        <taxon>Clostridia</taxon>
        <taxon>Lachnospirales</taxon>
        <taxon>Lachnospiraceae</taxon>
        <taxon>Lachnospira</taxon>
    </lineage>
</organism>
<dbReference type="InterPro" id="IPR010982">
    <property type="entry name" value="Lambda_DNA-bd_dom_sf"/>
</dbReference>
<evidence type="ECO:0000259" key="1">
    <source>
        <dbReference type="PROSITE" id="PS50943"/>
    </source>
</evidence>
<dbReference type="RefSeq" id="WP_118369986.1">
    <property type="nucleotide sequence ID" value="NZ_QROY01000002.1"/>
</dbReference>
<accession>A0A415MEM7</accession>
<comment type="caution">
    <text evidence="2">The sequence shown here is derived from an EMBL/GenBank/DDBJ whole genome shotgun (WGS) entry which is preliminary data.</text>
</comment>